<dbReference type="EMBL" id="JABAEB010000003">
    <property type="protein sequence ID" value="NLQ22315.1"/>
    <property type="molecule type" value="Genomic_DNA"/>
</dbReference>
<reference evidence="1 2" key="1">
    <citation type="submission" date="2020-04" db="EMBL/GenBank/DDBJ databases">
        <title>The first description of lens atrophy caused by putative novel Shewanella sp. that is a new emerging pathogen for cultured rainbow trout?</title>
        <authorList>
            <person name="Saticioglu I.B."/>
            <person name="Duman M."/>
            <person name="Altun S."/>
        </authorList>
    </citation>
    <scope>NUCLEOTIDE SEQUENCE [LARGE SCALE GENOMIC DNA]</scope>
    <source>
        <strain evidence="1 2">S-1</strain>
    </source>
</reference>
<evidence type="ECO:0000313" key="1">
    <source>
        <dbReference type="EMBL" id="NLQ22315.1"/>
    </source>
</evidence>
<sequence length="110" mass="12519">MKFNTETVVRDGYGDYQHSQLPNFDGAECISKDAIEQWQAEMDFQLVINRMDSEITEDHPAWIHYFENGDAGFGEWNPEAPSADAILLSIHDTEDGPVAWWAVERTKEAA</sequence>
<proteinExistence type="predicted"/>
<keyword evidence="2" id="KW-1185">Reference proteome</keyword>
<gene>
    <name evidence="1" type="ORF">HGO26_05400</name>
</gene>
<evidence type="ECO:0008006" key="3">
    <source>
        <dbReference type="Google" id="ProtNLM"/>
    </source>
</evidence>
<comment type="caution">
    <text evidence="1">The sequence shown here is derived from an EMBL/GenBank/DDBJ whole genome shotgun (WGS) entry which is preliminary data.</text>
</comment>
<organism evidence="1 2">
    <name type="scientific">Shewanella oncorhynchi</name>
    <dbReference type="NCBI Taxonomy" id="2726434"/>
    <lineage>
        <taxon>Bacteria</taxon>
        <taxon>Pseudomonadati</taxon>
        <taxon>Pseudomonadota</taxon>
        <taxon>Gammaproteobacteria</taxon>
        <taxon>Alteromonadales</taxon>
        <taxon>Shewanellaceae</taxon>
        <taxon>Shewanella</taxon>
    </lineage>
</organism>
<dbReference type="RefSeq" id="WP_168823763.1">
    <property type="nucleotide sequence ID" value="NZ_JABAEB010000003.1"/>
</dbReference>
<accession>A0ABX1KJF5</accession>
<name>A0ABX1KJF5_9GAMM</name>
<protein>
    <recommendedName>
        <fullName evidence="3">Phage protein</fullName>
    </recommendedName>
</protein>
<dbReference type="Proteomes" id="UP000527352">
    <property type="component" value="Unassembled WGS sequence"/>
</dbReference>
<evidence type="ECO:0000313" key="2">
    <source>
        <dbReference type="Proteomes" id="UP000527352"/>
    </source>
</evidence>